<evidence type="ECO:0000259" key="4">
    <source>
        <dbReference type="Pfam" id="PF00210"/>
    </source>
</evidence>
<comment type="similarity">
    <text evidence="1 2">Belongs to the Dps family.</text>
</comment>
<dbReference type="GO" id="GO:0016722">
    <property type="term" value="F:oxidoreductase activity, acting on metal ions"/>
    <property type="evidence" value="ECO:0007669"/>
    <property type="project" value="InterPro"/>
</dbReference>
<evidence type="ECO:0000313" key="5">
    <source>
        <dbReference type="EMBL" id="MCI4657987.1"/>
    </source>
</evidence>
<comment type="caution">
    <text evidence="5">The sequence shown here is derived from an EMBL/GenBank/DDBJ whole genome shotgun (WGS) entry which is preliminary data.</text>
</comment>
<dbReference type="Gene3D" id="1.20.1260.10">
    <property type="match status" value="1"/>
</dbReference>
<accession>A0AA41QVQ2</accession>
<dbReference type="GO" id="GO:0008199">
    <property type="term" value="F:ferric iron binding"/>
    <property type="evidence" value="ECO:0007669"/>
    <property type="project" value="InterPro"/>
</dbReference>
<feature type="region of interest" description="Disordered" evidence="3">
    <location>
        <begin position="149"/>
        <end position="170"/>
    </location>
</feature>
<organism evidence="5 6">
    <name type="scientific">Cryobacterium zhongshanensis</name>
    <dbReference type="NCBI Taxonomy" id="2928153"/>
    <lineage>
        <taxon>Bacteria</taxon>
        <taxon>Bacillati</taxon>
        <taxon>Actinomycetota</taxon>
        <taxon>Actinomycetes</taxon>
        <taxon>Micrococcales</taxon>
        <taxon>Microbacteriaceae</taxon>
        <taxon>Cryobacterium</taxon>
    </lineage>
</organism>
<dbReference type="PRINTS" id="PR01346">
    <property type="entry name" value="HELNAPAPROT"/>
</dbReference>
<reference evidence="5" key="1">
    <citation type="submission" date="2022-03" db="EMBL/GenBank/DDBJ databases">
        <title>Cryobacterium sp. nov. strain ZS14-85, isolated from Antarctic soil.</title>
        <authorList>
            <person name="Li J."/>
            <person name="Niu G."/>
        </authorList>
    </citation>
    <scope>NUCLEOTIDE SEQUENCE</scope>
    <source>
        <strain evidence="5">ZS14-85</strain>
    </source>
</reference>
<dbReference type="PANTHER" id="PTHR42932:SF2">
    <property type="entry name" value="DNA PROTECTION DURING STARVATION PROTEIN 1"/>
    <property type="match status" value="1"/>
</dbReference>
<dbReference type="PROSITE" id="PS00818">
    <property type="entry name" value="DPS_1"/>
    <property type="match status" value="1"/>
</dbReference>
<dbReference type="Proteomes" id="UP001165341">
    <property type="component" value="Unassembled WGS sequence"/>
</dbReference>
<evidence type="ECO:0000256" key="3">
    <source>
        <dbReference type="SAM" id="MobiDB-lite"/>
    </source>
</evidence>
<proteinExistence type="inferred from homology"/>
<gene>
    <name evidence="5" type="ORF">MQH31_09225</name>
</gene>
<feature type="domain" description="Ferritin/DPS" evidence="4">
    <location>
        <begin position="11"/>
        <end position="144"/>
    </location>
</feature>
<dbReference type="InterPro" id="IPR009078">
    <property type="entry name" value="Ferritin-like_SF"/>
</dbReference>
<dbReference type="AlphaFoldDB" id="A0AA41QVQ2"/>
<keyword evidence="6" id="KW-1185">Reference proteome</keyword>
<evidence type="ECO:0000313" key="6">
    <source>
        <dbReference type="Proteomes" id="UP001165341"/>
    </source>
</evidence>
<dbReference type="PANTHER" id="PTHR42932">
    <property type="entry name" value="GENERAL STRESS PROTEIN 20U"/>
    <property type="match status" value="1"/>
</dbReference>
<dbReference type="SUPFAM" id="SSF47240">
    <property type="entry name" value="Ferritin-like"/>
    <property type="match status" value="1"/>
</dbReference>
<dbReference type="InterPro" id="IPR002177">
    <property type="entry name" value="DPS_DNA-bd"/>
</dbReference>
<name>A0AA41QVQ2_9MICO</name>
<dbReference type="RefSeq" id="WP_134535077.1">
    <property type="nucleotide sequence ID" value="NZ_JALGAR010000002.1"/>
</dbReference>
<evidence type="ECO:0000256" key="1">
    <source>
        <dbReference type="ARBA" id="ARBA00009497"/>
    </source>
</evidence>
<protein>
    <submittedName>
        <fullName evidence="5">DNA starvation/stationary phase protection protein</fullName>
    </submittedName>
</protein>
<evidence type="ECO:0000256" key="2">
    <source>
        <dbReference type="RuleBase" id="RU003875"/>
    </source>
</evidence>
<dbReference type="Pfam" id="PF00210">
    <property type="entry name" value="Ferritin"/>
    <property type="match status" value="1"/>
</dbReference>
<dbReference type="EMBL" id="JALGAR010000002">
    <property type="protein sequence ID" value="MCI4657987.1"/>
    <property type="molecule type" value="Genomic_DNA"/>
</dbReference>
<dbReference type="InterPro" id="IPR008331">
    <property type="entry name" value="Ferritin_DPS_dom"/>
</dbReference>
<dbReference type="PIRSF" id="PIRSF005900">
    <property type="entry name" value="Dps"/>
    <property type="match status" value="1"/>
</dbReference>
<dbReference type="CDD" id="cd01043">
    <property type="entry name" value="DPS"/>
    <property type="match status" value="1"/>
</dbReference>
<sequence length="170" mass="18905">MKASAELGGNLQSVLVDLIELHVQGKQAHWSVVGHNFRDLHLQLDEIIDDARIFSDELAERMRALDALPDGRTETVTKDTHLPKFPAGEVDTAETVVMITERLDATVKNIRTVHDAVDDEDPTSADILHGFIEKLEQYAWMVSAENRLPRKATAKSPTRPSGRAVTEITD</sequence>
<dbReference type="InterPro" id="IPR012347">
    <property type="entry name" value="Ferritin-like"/>
</dbReference>
<dbReference type="InterPro" id="IPR023188">
    <property type="entry name" value="DPS_DNA-bd_CS"/>
</dbReference>